<dbReference type="Proteomes" id="UP001241377">
    <property type="component" value="Unassembled WGS sequence"/>
</dbReference>
<sequence>MPEAIQRQKKLGGRTAIVGTGSRGQLYLRGVVDRAHIPGNAVVALCDSNEGRVKLYNRLLEELGQSVSSSVVREFEVLSTYTNNDSQKAVEYGEQDFEKMLDDEHVEVLVVTTVDATHDRYIIPALKRGIKVLTEKPMTTDIEKCKAILRTVKDTNNHFTVTFNYRFNPVHEKVQNLIAEGKIGKVFSVHFEWLLNTVHGADVSTTPSQQDSQVSNHPFSYSVSRAESFEANFRRWHRSKDNSGGLMVHKSGHHFDLVNWWVNSSPKQVVGMGKTAFYGKKNGEEHGWAKDYKRAYGSEEAKKDPFALDMNADETLKEMYVDNEQYDGYIRDSNVFGDDIAIEDDMSVLVRYQNDVIMTYHLTAYSPWEGYRVMFNGSHGRLELEVVESTHNSLEEPALVGPGSIHGTRPMANAGHAKLSLHPLWQKPVDIPVYYDHAGHGGGDKRLLSSIFGPLKGDEPEREGASSMACTEIDGANALAIGLAANESFVTGKMIDVEEMLCI</sequence>
<organism evidence="1 2">
    <name type="scientific">Naganishia cerealis</name>
    <dbReference type="NCBI Taxonomy" id="610337"/>
    <lineage>
        <taxon>Eukaryota</taxon>
        <taxon>Fungi</taxon>
        <taxon>Dikarya</taxon>
        <taxon>Basidiomycota</taxon>
        <taxon>Agaricomycotina</taxon>
        <taxon>Tremellomycetes</taxon>
        <taxon>Filobasidiales</taxon>
        <taxon>Filobasidiaceae</taxon>
        <taxon>Naganishia</taxon>
    </lineage>
</organism>
<evidence type="ECO:0000313" key="1">
    <source>
        <dbReference type="EMBL" id="KAJ9092846.1"/>
    </source>
</evidence>
<accession>A0ACC2V2G3</accession>
<protein>
    <submittedName>
        <fullName evidence="1">Uncharacterized protein</fullName>
    </submittedName>
</protein>
<reference evidence="1" key="1">
    <citation type="submission" date="2023-04" db="EMBL/GenBank/DDBJ databases">
        <title>Draft Genome sequencing of Naganishia species isolated from polar environments using Oxford Nanopore Technology.</title>
        <authorList>
            <person name="Leo P."/>
            <person name="Venkateswaran K."/>
        </authorList>
    </citation>
    <scope>NUCLEOTIDE SEQUENCE</scope>
    <source>
        <strain evidence="1">MNA-CCFEE 5261</strain>
    </source>
</reference>
<dbReference type="EMBL" id="JASBWR010000130">
    <property type="protein sequence ID" value="KAJ9092846.1"/>
    <property type="molecule type" value="Genomic_DNA"/>
</dbReference>
<comment type="caution">
    <text evidence="1">The sequence shown here is derived from an EMBL/GenBank/DDBJ whole genome shotgun (WGS) entry which is preliminary data.</text>
</comment>
<proteinExistence type="predicted"/>
<evidence type="ECO:0000313" key="2">
    <source>
        <dbReference type="Proteomes" id="UP001241377"/>
    </source>
</evidence>
<gene>
    <name evidence="1" type="ORF">QFC19_008570</name>
</gene>
<keyword evidence="2" id="KW-1185">Reference proteome</keyword>
<name>A0ACC2V2G3_9TREE</name>